<evidence type="ECO:0000256" key="4">
    <source>
        <dbReference type="RuleBase" id="RU363019"/>
    </source>
</evidence>
<feature type="transmembrane region" description="Helical" evidence="5">
    <location>
        <begin position="243"/>
        <end position="263"/>
    </location>
</feature>
<dbReference type="FunFam" id="2.40.100.10:FF:000025">
    <property type="entry name" value="Peptidyl-prolyl cis-trans isomerase CYP19-2"/>
    <property type="match status" value="1"/>
</dbReference>
<dbReference type="Gene3D" id="2.40.100.10">
    <property type="entry name" value="Cyclophilin-like"/>
    <property type="match status" value="1"/>
</dbReference>
<evidence type="ECO:0000256" key="3">
    <source>
        <dbReference type="ARBA" id="ARBA00023235"/>
    </source>
</evidence>
<protein>
    <recommendedName>
        <fullName evidence="4">Peptidyl-prolyl cis-trans isomerase</fullName>
        <shortName evidence="4">PPIase</shortName>
        <ecNumber evidence="4">5.2.1.8</ecNumber>
    </recommendedName>
</protein>
<proteinExistence type="inferred from homology"/>
<dbReference type="SUPFAM" id="SSF50891">
    <property type="entry name" value="Cyclophilin-like"/>
    <property type="match status" value="1"/>
</dbReference>
<feature type="chain" id="PRO_5003442746" description="Peptidyl-prolyl cis-trans isomerase" evidence="4">
    <location>
        <begin position="19"/>
        <end position="278"/>
    </location>
</feature>
<gene>
    <name evidence="7" type="ORF">CANTEDRAFT_98048</name>
</gene>
<dbReference type="KEGG" id="cten:18250739"/>
<reference evidence="7 8" key="1">
    <citation type="journal article" date="2011" name="Proc. Natl. Acad. Sci. U.S.A.">
        <title>Comparative genomics of xylose-fermenting fungi for enhanced biofuel production.</title>
        <authorList>
            <person name="Wohlbach D.J."/>
            <person name="Kuo A."/>
            <person name="Sato T.K."/>
            <person name="Potts K.M."/>
            <person name="Salamov A.A."/>
            <person name="LaButti K.M."/>
            <person name="Sun H."/>
            <person name="Clum A."/>
            <person name="Pangilinan J.L."/>
            <person name="Lindquist E.A."/>
            <person name="Lucas S."/>
            <person name="Lapidus A."/>
            <person name="Jin M."/>
            <person name="Gunawan C."/>
            <person name="Balan V."/>
            <person name="Dale B.E."/>
            <person name="Jeffries T.W."/>
            <person name="Zinkel R."/>
            <person name="Barry K.W."/>
            <person name="Grigoriev I.V."/>
            <person name="Gasch A.P."/>
        </authorList>
    </citation>
    <scope>NUCLEOTIDE SEQUENCE [LARGE SCALE GENOMIC DNA]</scope>
    <source>
        <strain evidence="8">ATCC 10573 / BCRC 21748 / CBS 615 / JCM 9827 / NBRC 10315 / NRRL Y-1498 / VKM Y-70</strain>
    </source>
</reference>
<dbReference type="InterPro" id="IPR002130">
    <property type="entry name" value="Cyclophilin-type_PPIase_dom"/>
</dbReference>
<dbReference type="GeneID" id="18250739"/>
<dbReference type="InterPro" id="IPR020892">
    <property type="entry name" value="Cyclophilin-type_PPIase_CS"/>
</dbReference>
<dbReference type="EC" id="5.2.1.8" evidence="4"/>
<dbReference type="OrthoDB" id="271386at2759"/>
<dbReference type="PROSITE" id="PS00170">
    <property type="entry name" value="CSA_PPIASE_1"/>
    <property type="match status" value="1"/>
</dbReference>
<dbReference type="PROSITE" id="PS50072">
    <property type="entry name" value="CSA_PPIASE_2"/>
    <property type="match status" value="1"/>
</dbReference>
<evidence type="ECO:0000313" key="8">
    <source>
        <dbReference type="Proteomes" id="UP000000707"/>
    </source>
</evidence>
<dbReference type="InterPro" id="IPR029000">
    <property type="entry name" value="Cyclophilin-like_dom_sf"/>
</dbReference>
<accession>G3B308</accession>
<comment type="catalytic activity">
    <reaction evidence="1 4">
        <text>[protein]-peptidylproline (omega=180) = [protein]-peptidylproline (omega=0)</text>
        <dbReference type="Rhea" id="RHEA:16237"/>
        <dbReference type="Rhea" id="RHEA-COMP:10747"/>
        <dbReference type="Rhea" id="RHEA-COMP:10748"/>
        <dbReference type="ChEBI" id="CHEBI:83833"/>
        <dbReference type="ChEBI" id="CHEBI:83834"/>
        <dbReference type="EC" id="5.2.1.8"/>
    </reaction>
</comment>
<evidence type="ECO:0000256" key="5">
    <source>
        <dbReference type="SAM" id="Phobius"/>
    </source>
</evidence>
<dbReference type="eggNOG" id="KOG0880">
    <property type="taxonomic scope" value="Eukaryota"/>
</dbReference>
<dbReference type="PRINTS" id="PR00153">
    <property type="entry name" value="CSAPPISMRASE"/>
</dbReference>
<feature type="domain" description="PPIase cyclophilin-type" evidence="6">
    <location>
        <begin position="64"/>
        <end position="210"/>
    </location>
</feature>
<keyword evidence="4" id="KW-0732">Signal</keyword>
<dbReference type="GO" id="GO:0003755">
    <property type="term" value="F:peptidyl-prolyl cis-trans isomerase activity"/>
    <property type="evidence" value="ECO:0007669"/>
    <property type="project" value="UniProtKB-UniRule"/>
</dbReference>
<feature type="signal peptide" evidence="4">
    <location>
        <begin position="1"/>
        <end position="18"/>
    </location>
</feature>
<keyword evidence="3 4" id="KW-0413">Isomerase</keyword>
<evidence type="ECO:0000259" key="6">
    <source>
        <dbReference type="PROSITE" id="PS50072"/>
    </source>
</evidence>
<dbReference type="AlphaFoldDB" id="G3B308"/>
<dbReference type="EMBL" id="GL996521">
    <property type="protein sequence ID" value="EGV64051.1"/>
    <property type="molecule type" value="Genomic_DNA"/>
</dbReference>
<dbReference type="GO" id="GO:0016018">
    <property type="term" value="F:cyclosporin A binding"/>
    <property type="evidence" value="ECO:0007669"/>
    <property type="project" value="TreeGrafter"/>
</dbReference>
<keyword evidence="5" id="KW-1133">Transmembrane helix</keyword>
<evidence type="ECO:0000313" key="7">
    <source>
        <dbReference type="EMBL" id="EGV64051.1"/>
    </source>
</evidence>
<dbReference type="HOGENOM" id="CLU_012062_4_1_1"/>
<dbReference type="GO" id="GO:0000324">
    <property type="term" value="C:fungal-type vacuole"/>
    <property type="evidence" value="ECO:0007669"/>
    <property type="project" value="TreeGrafter"/>
</dbReference>
<name>G3B308_CANTC</name>
<organism evidence="8">
    <name type="scientific">Candida tenuis (strain ATCC 10573 / BCRC 21748 / CBS 615 / JCM 9827 / NBRC 10315 / NRRL Y-1498 / VKM Y-70)</name>
    <name type="common">Yeast</name>
    <name type="synonym">Yamadazyma tenuis</name>
    <dbReference type="NCBI Taxonomy" id="590646"/>
    <lineage>
        <taxon>Eukaryota</taxon>
        <taxon>Fungi</taxon>
        <taxon>Dikarya</taxon>
        <taxon>Ascomycota</taxon>
        <taxon>Saccharomycotina</taxon>
        <taxon>Pichiomycetes</taxon>
        <taxon>Debaryomycetaceae</taxon>
        <taxon>Yamadazyma</taxon>
    </lineage>
</organism>
<dbReference type="Pfam" id="PF00160">
    <property type="entry name" value="Pro_isomerase"/>
    <property type="match status" value="1"/>
</dbReference>
<dbReference type="GO" id="GO:0006457">
    <property type="term" value="P:protein folding"/>
    <property type="evidence" value="ECO:0007669"/>
    <property type="project" value="InterPro"/>
</dbReference>
<dbReference type="PANTHER" id="PTHR11071">
    <property type="entry name" value="PEPTIDYL-PROLYL CIS-TRANS ISOMERASE"/>
    <property type="match status" value="1"/>
</dbReference>
<comment type="similarity">
    <text evidence="4">Belongs to the cyclophilin-type PPIase family.</text>
</comment>
<dbReference type="GO" id="GO:0005783">
    <property type="term" value="C:endoplasmic reticulum"/>
    <property type="evidence" value="ECO:0007669"/>
    <property type="project" value="TreeGrafter"/>
</dbReference>
<keyword evidence="5" id="KW-0472">Membrane</keyword>
<dbReference type="STRING" id="590646.G3B308"/>
<keyword evidence="2 4" id="KW-0697">Rotamase</keyword>
<evidence type="ECO:0000256" key="1">
    <source>
        <dbReference type="ARBA" id="ARBA00000971"/>
    </source>
</evidence>
<dbReference type="PANTHER" id="PTHR11071:SF561">
    <property type="entry name" value="PEPTIDYL-PROLYL CIS-TRANS ISOMERASE D-RELATED"/>
    <property type="match status" value="1"/>
</dbReference>
<keyword evidence="5" id="KW-0812">Transmembrane</keyword>
<dbReference type="Proteomes" id="UP000000707">
    <property type="component" value="Unassembled WGS sequence"/>
</dbReference>
<keyword evidence="8" id="KW-1185">Reference proteome</keyword>
<evidence type="ECO:0000256" key="2">
    <source>
        <dbReference type="ARBA" id="ARBA00023110"/>
    </source>
</evidence>
<comment type="function">
    <text evidence="4">PPIases accelerate the folding of proteins. It catalyzes the cis-trans isomerization of proline imidic peptide bonds in oligopeptides.</text>
</comment>
<sequence length="278" mass="31127">MFHVFNFLTFLLLVCVQALPVTVISSDERSHLDGDPPVTHKVSFEITSFFTNTDSNELETSSQGKLVLGLFGTVAPKTVNNFVGLSNMTYGYGYLNSKFHRIIEDFMVQGGDYERSDGTGGKSIYGGQFDDETFQIHHDKVGRLSMANAGPNTNGGQFFITTANACEWLNGHHVVFGQLIGGFDVLQVLNTAQADRSKPIKDWKITNIEVVTIHDTGVIVQTEENPVLETPEVVEYIGDTSNYNFLVVFLVILLVVVVMKRLYFRRQYVIDIKDSNYF</sequence>